<keyword evidence="4" id="KW-1185">Reference proteome</keyword>
<reference evidence="3 4" key="1">
    <citation type="journal article" date="2016" name="Int. J. Syst. Evol. Microbiol.">
        <title>Pontibacter aydingkolensis sp. nov., isolated from soil of a salt lake.</title>
        <authorList>
            <person name="Osman G."/>
            <person name="Zhang T."/>
            <person name="Lou K."/>
            <person name="Gao Y."/>
            <person name="Chang W."/>
            <person name="Lin Q."/>
            <person name="Yang H.M."/>
            <person name="Huo X.D."/>
            <person name="Wang N."/>
        </authorList>
    </citation>
    <scope>NUCLEOTIDE SEQUENCE [LARGE SCALE GENOMIC DNA]</scope>
    <source>
        <strain evidence="3 4">KACC 19255</strain>
    </source>
</reference>
<accession>A0ABS7CNY9</accession>
<dbReference type="EMBL" id="JAHYXK010000001">
    <property type="protein sequence ID" value="MBW7465555.1"/>
    <property type="molecule type" value="Genomic_DNA"/>
</dbReference>
<dbReference type="PANTHER" id="PTHR30160:SF1">
    <property type="entry name" value="LIPOPOLYSACCHARIDE 1,2-N-ACETYLGLUCOSAMINETRANSFERASE-RELATED"/>
    <property type="match status" value="1"/>
</dbReference>
<dbReference type="Pfam" id="PF01075">
    <property type="entry name" value="Glyco_transf_9"/>
    <property type="match status" value="1"/>
</dbReference>
<protein>
    <submittedName>
        <fullName evidence="3">Glycosyltransferase family 9 protein</fullName>
    </submittedName>
</protein>
<evidence type="ECO:0000313" key="3">
    <source>
        <dbReference type="EMBL" id="MBW7465555.1"/>
    </source>
</evidence>
<dbReference type="PANTHER" id="PTHR30160">
    <property type="entry name" value="TETRAACYLDISACCHARIDE 4'-KINASE-RELATED"/>
    <property type="match status" value="1"/>
</dbReference>
<evidence type="ECO:0000313" key="4">
    <source>
        <dbReference type="Proteomes" id="UP000813018"/>
    </source>
</evidence>
<comment type="caution">
    <text evidence="3">The sequence shown here is derived from an EMBL/GenBank/DDBJ whole genome shotgun (WGS) entry which is preliminary data.</text>
</comment>
<dbReference type="Gene3D" id="3.40.50.2000">
    <property type="entry name" value="Glycogen Phosphorylase B"/>
    <property type="match status" value="2"/>
</dbReference>
<name>A0ABS7CNY9_9BACT</name>
<dbReference type="InterPro" id="IPR002201">
    <property type="entry name" value="Glyco_trans_9"/>
</dbReference>
<dbReference type="RefSeq" id="WP_219875448.1">
    <property type="nucleotide sequence ID" value="NZ_JAHYXK010000001.1"/>
</dbReference>
<evidence type="ECO:0000256" key="2">
    <source>
        <dbReference type="ARBA" id="ARBA00022679"/>
    </source>
</evidence>
<sequence>MPKILILRFSSIGDIVLTTPVVRCIKEQVPGAEVHYCTKKAFQSILAHNPYVDKVHVLGDKLGDLVQELKAENFDYVVDLHNNLRTRIIKTRLAKPSRSFDKLNYEKWLMVNFKVNRLPDVHIVQRYLDAASALGIKDDGKGLDYFIPVQDEADVHTLPAGFQDGYVAFAIGAQHFTKRLPVKRIIELCKQLQQPVILLGGKEDSPNGEVIAAYFKIHNLPNKIYNACGKYNLNGSASLVRQATQVVSHDTGLMHIAAAFQKDIISVWGNTIPEFGMYPFRTKYKVLEVHGLSCRPCSKIGYKKCPKGHFKCMRDISFDDLEI</sequence>
<dbReference type="SUPFAM" id="SSF53756">
    <property type="entry name" value="UDP-Glycosyltransferase/glycogen phosphorylase"/>
    <property type="match status" value="1"/>
</dbReference>
<proteinExistence type="predicted"/>
<dbReference type="Proteomes" id="UP000813018">
    <property type="component" value="Unassembled WGS sequence"/>
</dbReference>
<evidence type="ECO:0000256" key="1">
    <source>
        <dbReference type="ARBA" id="ARBA00022676"/>
    </source>
</evidence>
<keyword evidence="1" id="KW-0328">Glycosyltransferase</keyword>
<organism evidence="3 4">
    <name type="scientific">Pontibacter aydingkolensis</name>
    <dbReference type="NCBI Taxonomy" id="1911536"/>
    <lineage>
        <taxon>Bacteria</taxon>
        <taxon>Pseudomonadati</taxon>
        <taxon>Bacteroidota</taxon>
        <taxon>Cytophagia</taxon>
        <taxon>Cytophagales</taxon>
        <taxon>Hymenobacteraceae</taxon>
        <taxon>Pontibacter</taxon>
    </lineage>
</organism>
<keyword evidence="2" id="KW-0808">Transferase</keyword>
<dbReference type="CDD" id="cd03789">
    <property type="entry name" value="GT9_LPS_heptosyltransferase"/>
    <property type="match status" value="1"/>
</dbReference>
<dbReference type="InterPro" id="IPR051199">
    <property type="entry name" value="LPS_LOS_Heptosyltrfase"/>
</dbReference>
<gene>
    <name evidence="3" type="ORF">K0O23_00620</name>
</gene>